<name>A0A3D3REH5_9PLAN</name>
<proteinExistence type="predicted"/>
<feature type="transmembrane region" description="Helical" evidence="1">
    <location>
        <begin position="90"/>
        <end position="112"/>
    </location>
</feature>
<organism evidence="2 3">
    <name type="scientific">Gimesia maris</name>
    <dbReference type="NCBI Taxonomy" id="122"/>
    <lineage>
        <taxon>Bacteria</taxon>
        <taxon>Pseudomonadati</taxon>
        <taxon>Planctomycetota</taxon>
        <taxon>Planctomycetia</taxon>
        <taxon>Planctomycetales</taxon>
        <taxon>Planctomycetaceae</taxon>
        <taxon>Gimesia</taxon>
    </lineage>
</organism>
<sequence>MSDKQPERENDHRFANHDFQEGPLHLHEQAQIEQRIASQEARKMKAQREKHHTIWFGFGMFGLIGWSVTIPAVLGAILGMWIDARWPGPYSWTLMLMIGGVALGCLNAWKWIHKEGNIEK</sequence>
<feature type="transmembrane region" description="Helical" evidence="1">
    <location>
        <begin position="53"/>
        <end position="78"/>
    </location>
</feature>
<dbReference type="Pfam" id="PF09527">
    <property type="entry name" value="ATPase_gene1"/>
    <property type="match status" value="1"/>
</dbReference>
<dbReference type="Proteomes" id="UP000263642">
    <property type="component" value="Unassembled WGS sequence"/>
</dbReference>
<keyword evidence="1" id="KW-1133">Transmembrane helix</keyword>
<evidence type="ECO:0000256" key="1">
    <source>
        <dbReference type="SAM" id="Phobius"/>
    </source>
</evidence>
<protein>
    <submittedName>
        <fullName evidence="2">ATPase F0F1</fullName>
    </submittedName>
</protein>
<gene>
    <name evidence="2" type="ORF">DIT97_27165</name>
</gene>
<dbReference type="InterPro" id="IPR011744">
    <property type="entry name" value="ATPase_gene1"/>
</dbReference>
<keyword evidence="1" id="KW-0472">Membrane</keyword>
<keyword evidence="1" id="KW-0812">Transmembrane</keyword>
<evidence type="ECO:0000313" key="2">
    <source>
        <dbReference type="EMBL" id="HCO26512.1"/>
    </source>
</evidence>
<evidence type="ECO:0000313" key="3">
    <source>
        <dbReference type="Proteomes" id="UP000263642"/>
    </source>
</evidence>
<reference evidence="2 3" key="1">
    <citation type="journal article" date="2018" name="Nat. Biotechnol.">
        <title>A standardized bacterial taxonomy based on genome phylogeny substantially revises the tree of life.</title>
        <authorList>
            <person name="Parks D.H."/>
            <person name="Chuvochina M."/>
            <person name="Waite D.W."/>
            <person name="Rinke C."/>
            <person name="Skarshewski A."/>
            <person name="Chaumeil P.A."/>
            <person name="Hugenholtz P."/>
        </authorList>
    </citation>
    <scope>NUCLEOTIDE SEQUENCE [LARGE SCALE GENOMIC DNA]</scope>
    <source>
        <strain evidence="2">UBA9375</strain>
    </source>
</reference>
<dbReference type="EMBL" id="DQAY01000162">
    <property type="protein sequence ID" value="HCO26512.1"/>
    <property type="molecule type" value="Genomic_DNA"/>
</dbReference>
<dbReference type="AlphaFoldDB" id="A0A3D3REH5"/>
<accession>A0A3D3REH5</accession>
<dbReference type="NCBIfam" id="TIGR02230">
    <property type="entry name" value="ATPase_gene1"/>
    <property type="match status" value="1"/>
</dbReference>
<comment type="caution">
    <text evidence="2">The sequence shown here is derived from an EMBL/GenBank/DDBJ whole genome shotgun (WGS) entry which is preliminary data.</text>
</comment>
<dbReference type="InterPro" id="IPR032820">
    <property type="entry name" value="ATPase_put"/>
</dbReference>